<dbReference type="Proteomes" id="UP001150925">
    <property type="component" value="Unassembled WGS sequence"/>
</dbReference>
<keyword evidence="3" id="KW-1185">Reference proteome</keyword>
<feature type="compositionally biased region" description="Basic and acidic residues" evidence="1">
    <location>
        <begin position="168"/>
        <end position="192"/>
    </location>
</feature>
<dbReference type="EMBL" id="JANBPY010000696">
    <property type="protein sequence ID" value="KAJ1964473.1"/>
    <property type="molecule type" value="Genomic_DNA"/>
</dbReference>
<dbReference type="PANTHER" id="PTHR34117:SF1">
    <property type="entry name" value="STYLE CELL-CYCLE INHIBITOR 1"/>
    <property type="match status" value="1"/>
</dbReference>
<comment type="caution">
    <text evidence="2">The sequence shown here is derived from an EMBL/GenBank/DDBJ whole genome shotgun (WGS) entry which is preliminary data.</text>
</comment>
<feature type="compositionally biased region" description="Basic residues" evidence="1">
    <location>
        <begin position="8"/>
        <end position="26"/>
    </location>
</feature>
<sequence length="253" mass="30699">MPTDRKSPSRSHRRPRSRSQSPHRRRQADNKAYRKETRKLDDPALQPPEELTEKDYYAKNPEFRRWLHRKKHMYFDELSSKENRRYFAKFVKAWNRGELSERYYHGIRSSELTSKVKTRHQWGFIKHVNDEDRERIRDTVEELTFKPTQRTSLERNTSLVAPNTYRQSSRDPHERTLVREEEKKQRQFQERHERRKRRERETVVLDELAPKETGRDAAIAKRKALAAYRHAEKNMDVELGDDEILGDDDYHSR</sequence>
<feature type="region of interest" description="Disordered" evidence="1">
    <location>
        <begin position="153"/>
        <end position="199"/>
    </location>
</feature>
<proteinExistence type="predicted"/>
<protein>
    <submittedName>
        <fullName evidence="2">Uncharacterized protein</fullName>
    </submittedName>
</protein>
<dbReference type="PANTHER" id="PTHR34117">
    <property type="entry name" value="STYLE CELL-CYCLE INHIBITOR 1"/>
    <property type="match status" value="1"/>
</dbReference>
<evidence type="ECO:0000313" key="3">
    <source>
        <dbReference type="Proteomes" id="UP001150925"/>
    </source>
</evidence>
<gene>
    <name evidence="2" type="ORF">IWQ62_002921</name>
</gene>
<dbReference type="OrthoDB" id="2139939at2759"/>
<feature type="region of interest" description="Disordered" evidence="1">
    <location>
        <begin position="1"/>
        <end position="56"/>
    </location>
</feature>
<accession>A0A9W8AVS6</accession>
<feature type="non-terminal residue" evidence="2">
    <location>
        <position position="253"/>
    </location>
</feature>
<organism evidence="2 3">
    <name type="scientific">Dispira parvispora</name>
    <dbReference type="NCBI Taxonomy" id="1520584"/>
    <lineage>
        <taxon>Eukaryota</taxon>
        <taxon>Fungi</taxon>
        <taxon>Fungi incertae sedis</taxon>
        <taxon>Zoopagomycota</taxon>
        <taxon>Kickxellomycotina</taxon>
        <taxon>Dimargaritomycetes</taxon>
        <taxon>Dimargaritales</taxon>
        <taxon>Dimargaritaceae</taxon>
        <taxon>Dispira</taxon>
    </lineage>
</organism>
<evidence type="ECO:0000256" key="1">
    <source>
        <dbReference type="SAM" id="MobiDB-lite"/>
    </source>
</evidence>
<feature type="compositionally biased region" description="Basic and acidic residues" evidence="1">
    <location>
        <begin position="27"/>
        <end position="42"/>
    </location>
</feature>
<reference evidence="2" key="1">
    <citation type="submission" date="2022-07" db="EMBL/GenBank/DDBJ databases">
        <title>Phylogenomic reconstructions and comparative analyses of Kickxellomycotina fungi.</title>
        <authorList>
            <person name="Reynolds N.K."/>
            <person name="Stajich J.E."/>
            <person name="Barry K."/>
            <person name="Grigoriev I.V."/>
            <person name="Crous P."/>
            <person name="Smith M.E."/>
        </authorList>
    </citation>
    <scope>NUCLEOTIDE SEQUENCE</scope>
    <source>
        <strain evidence="2">RSA 1196</strain>
    </source>
</reference>
<dbReference type="AlphaFoldDB" id="A0A9W8AVS6"/>
<evidence type="ECO:0000313" key="2">
    <source>
        <dbReference type="EMBL" id="KAJ1964473.1"/>
    </source>
</evidence>
<dbReference type="InterPro" id="IPR044688">
    <property type="entry name" value="SCI-1-like"/>
</dbReference>
<feature type="compositionally biased region" description="Polar residues" evidence="1">
    <location>
        <begin position="153"/>
        <end position="167"/>
    </location>
</feature>
<name>A0A9W8AVS6_9FUNG</name>